<dbReference type="EMBL" id="QGKW02000717">
    <property type="protein sequence ID" value="KAF2598052.1"/>
    <property type="molecule type" value="Genomic_DNA"/>
</dbReference>
<evidence type="ECO:0000313" key="1">
    <source>
        <dbReference type="EMBL" id="KAF2598052.1"/>
    </source>
</evidence>
<dbReference type="Proteomes" id="UP000712281">
    <property type="component" value="Unassembled WGS sequence"/>
</dbReference>
<proteinExistence type="predicted"/>
<gene>
    <name evidence="1" type="ORF">F2Q68_00010325</name>
</gene>
<organism evidence="1 2">
    <name type="scientific">Brassica cretica</name>
    <name type="common">Mustard</name>
    <dbReference type="NCBI Taxonomy" id="69181"/>
    <lineage>
        <taxon>Eukaryota</taxon>
        <taxon>Viridiplantae</taxon>
        <taxon>Streptophyta</taxon>
        <taxon>Embryophyta</taxon>
        <taxon>Tracheophyta</taxon>
        <taxon>Spermatophyta</taxon>
        <taxon>Magnoliopsida</taxon>
        <taxon>eudicotyledons</taxon>
        <taxon>Gunneridae</taxon>
        <taxon>Pentapetalae</taxon>
        <taxon>rosids</taxon>
        <taxon>malvids</taxon>
        <taxon>Brassicales</taxon>
        <taxon>Brassicaceae</taxon>
        <taxon>Brassiceae</taxon>
        <taxon>Brassica</taxon>
    </lineage>
</organism>
<evidence type="ECO:0000313" key="2">
    <source>
        <dbReference type="Proteomes" id="UP000712281"/>
    </source>
</evidence>
<sequence>MPRFVLEMFTGLKMFRDVARISLSPAFGKHSGLTTDVRNHNCCSCLDLICDRGVRTNGMFRIAIGALLRVVLTCRILRPSGYWSGGRSIVLALHEGCAQLYSKGLDHDTFVLSIREIKPKKLDTEPVRSQLRDWFARASLSGDSLSVLGGRSESRMRSFMLVTFERSPARSFAASLAPRTLQFVVE</sequence>
<protein>
    <submittedName>
        <fullName evidence="1">Uncharacterized protein</fullName>
    </submittedName>
</protein>
<reference evidence="1" key="1">
    <citation type="submission" date="2019-12" db="EMBL/GenBank/DDBJ databases">
        <title>Genome sequencing and annotation of Brassica cretica.</title>
        <authorList>
            <person name="Studholme D.J."/>
            <person name="Sarris P.F."/>
        </authorList>
    </citation>
    <scope>NUCLEOTIDE SEQUENCE</scope>
    <source>
        <strain evidence="1">PFS-001/15</strain>
        <tissue evidence="1">Leaf</tissue>
    </source>
</reference>
<accession>A0A8S9KVI4</accession>
<dbReference type="AlphaFoldDB" id="A0A8S9KVI4"/>
<name>A0A8S9KVI4_BRACR</name>
<comment type="caution">
    <text evidence="1">The sequence shown here is derived from an EMBL/GenBank/DDBJ whole genome shotgun (WGS) entry which is preliminary data.</text>
</comment>